<dbReference type="InterPro" id="IPR002156">
    <property type="entry name" value="RNaseH_domain"/>
</dbReference>
<evidence type="ECO:0000313" key="2">
    <source>
        <dbReference type="EMBL" id="MBA0880744.1"/>
    </source>
</evidence>
<dbReference type="Proteomes" id="UP000593576">
    <property type="component" value="Unassembled WGS sequence"/>
</dbReference>
<dbReference type="Pfam" id="PF13456">
    <property type="entry name" value="RVT_3"/>
    <property type="match status" value="1"/>
</dbReference>
<protein>
    <recommendedName>
        <fullName evidence="1">RNase H type-1 domain-containing protein</fullName>
    </recommendedName>
</protein>
<dbReference type="GO" id="GO:0003676">
    <property type="term" value="F:nucleic acid binding"/>
    <property type="evidence" value="ECO:0007669"/>
    <property type="project" value="InterPro"/>
</dbReference>
<name>A0A7J9NC23_GOSSC</name>
<dbReference type="EMBL" id="JABFAF010278105">
    <property type="protein sequence ID" value="MBA0880744.1"/>
    <property type="molecule type" value="Genomic_DNA"/>
</dbReference>
<organism evidence="2 3">
    <name type="scientific">Gossypium schwendimanii</name>
    <name type="common">Cotton</name>
    <dbReference type="NCBI Taxonomy" id="34291"/>
    <lineage>
        <taxon>Eukaryota</taxon>
        <taxon>Viridiplantae</taxon>
        <taxon>Streptophyta</taxon>
        <taxon>Embryophyta</taxon>
        <taxon>Tracheophyta</taxon>
        <taxon>Spermatophyta</taxon>
        <taxon>Magnoliopsida</taxon>
        <taxon>eudicotyledons</taxon>
        <taxon>Gunneridae</taxon>
        <taxon>Pentapetalae</taxon>
        <taxon>rosids</taxon>
        <taxon>malvids</taxon>
        <taxon>Malvales</taxon>
        <taxon>Malvaceae</taxon>
        <taxon>Malvoideae</taxon>
        <taxon>Gossypium</taxon>
    </lineage>
</organism>
<comment type="caution">
    <text evidence="2">The sequence shown here is derived from an EMBL/GenBank/DDBJ whole genome shotgun (WGS) entry which is preliminary data.</text>
</comment>
<dbReference type="AlphaFoldDB" id="A0A7J9NC23"/>
<reference evidence="2 3" key="1">
    <citation type="journal article" date="2019" name="Genome Biol. Evol.">
        <title>Insights into the evolution of the New World diploid cottons (Gossypium, subgenus Houzingenia) based on genome sequencing.</title>
        <authorList>
            <person name="Grover C.E."/>
            <person name="Arick M.A. 2nd"/>
            <person name="Thrash A."/>
            <person name="Conover J.L."/>
            <person name="Sanders W.S."/>
            <person name="Peterson D.G."/>
            <person name="Frelichowski J.E."/>
            <person name="Scheffler J.A."/>
            <person name="Scheffler B.E."/>
            <person name="Wendel J.F."/>
        </authorList>
    </citation>
    <scope>NUCLEOTIDE SEQUENCE [LARGE SCALE GENOMIC DNA]</scope>
    <source>
        <strain evidence="2">1</strain>
        <tissue evidence="2">Leaf</tissue>
    </source>
</reference>
<evidence type="ECO:0000259" key="1">
    <source>
        <dbReference type="Pfam" id="PF13456"/>
    </source>
</evidence>
<proteinExistence type="predicted"/>
<evidence type="ECO:0000313" key="3">
    <source>
        <dbReference type="Proteomes" id="UP000593576"/>
    </source>
</evidence>
<accession>A0A7J9NC23</accession>
<dbReference type="OrthoDB" id="10643812at2759"/>
<keyword evidence="3" id="KW-1185">Reference proteome</keyword>
<dbReference type="GO" id="GO:0004523">
    <property type="term" value="F:RNA-DNA hybrid ribonuclease activity"/>
    <property type="evidence" value="ECO:0007669"/>
    <property type="project" value="InterPro"/>
</dbReference>
<gene>
    <name evidence="2" type="ORF">Goshw_002322</name>
</gene>
<feature type="domain" description="RNase H type-1" evidence="1">
    <location>
        <begin position="175"/>
        <end position="219"/>
    </location>
</feature>
<sequence>METIRKNCGFKYGIDVGADGSKGGLSLERLGKKQSMPDVQGEGGISGTYISGLYLHSKDPARIRYIGIPTTAEAWACLHVITFGEELGFREMCGRGLVFILAKKKMDSGNGEIWVDGNLLRKMEVLAFGKAKLGRQETSERPGKKRSMSDVQGEGGISGTYISGLYLHSKDRARIGHIAIPTTAEAWACLHAITFGEELGFREICFEEDSLMVFILAKKKIGSEMGRSG</sequence>